<name>A0ABQ3XYN4_9ACTN</name>
<protein>
    <recommendedName>
        <fullName evidence="3">eCIS core domain-containing protein</fullName>
    </recommendedName>
</protein>
<evidence type="ECO:0000256" key="1">
    <source>
        <dbReference type="SAM" id="MobiDB-lite"/>
    </source>
</evidence>
<keyword evidence="5" id="KW-1185">Reference proteome</keyword>
<keyword evidence="2" id="KW-0472">Membrane</keyword>
<evidence type="ECO:0000313" key="4">
    <source>
        <dbReference type="EMBL" id="GID72858.1"/>
    </source>
</evidence>
<keyword evidence="2" id="KW-0812">Transmembrane</keyword>
<evidence type="ECO:0000313" key="5">
    <source>
        <dbReference type="Proteomes" id="UP000609879"/>
    </source>
</evidence>
<sequence>MPDRDGMQGPASATEPPAGRALAGAERARMEAIVGGDLSGTVLHTGPDAADRAARHGALAVTEGTDVAFARGAYRPGTPAGDALLAHELAHVRQQRGGAGSGAAGAGLENEAHRAGFLAAVLLLDPALARSLPPPRVSTGHGLRLQRCTAPTYDDIGALPTREEYEQRGELMPLGLLDVVPLTDRLVLDAGPLLRLGEEPEPPRTPPLPAPDPSARALPADQLLARLTVLEARQHRIEQLTGDLNVTFRNDVGNLMAPALMLAMARQDLGAAAPFVLGAGIRQGRDPVELSRMLPRTEEAQRRAHDALLDLAQRRQRETESHAAIAGRGYELGRAEAEIDTVRWDYAKAAAFLFEPEQGRLLAEADAARAALDARLMRLLIQYHQDRAAKGDDIAPAVTEMRDWASALAAELDKLTTAASELEAAAARGEDVRAGRRAWAEGAQLIATSLDALGEWDIALGVYEMLRANSAMWGHEGVLRIADRLGQMKAASLARDEPYLRLLVRDHREDPALSEFYASIPDIISRSHLILGFVVLLLAAAVTAGVGVAIAGAAAGAAAATESAALAAGASASMAAAEAAVVLEIGLVAKIGGEAIVFTVVHMGLQSAFPGLAPGPTLSGFLTELVWNLALFGVLHGVGSAVEGALGRSAWLKTLTPMARTVLSTGARTGSTYATLQAYGVLRFLVDQGRMMTWSEIGTMSAHNLVMLAGLSLAMKPLSSMLEGVHAAGGELGRGGAEALIRFRQRYGERYRLLDSERAQLEARLRLRMEQNPQAREKDLTDITAWAGDLEARLRELNEEASTDPDTGLTALREGLTGLAAQAEAVPVPELLQRLGLDPATDLRATGDPATWTITPGKAAAVRAFLEAQGLTAVAGEVTGQPVVEVSVPGRGTVSLVERAGPAKPATTPTPALEALAAKDATVAAGLEAVRAQTVTPDLAARLESRAAGEPALVARLLRAFAELAEARAARAAPDADPAVAFEAVRAHTLALESALADPAAEAGLRLFMSWSRFRATTKAGILAAAPPENVAGFLRALTDSGVHSQPSAFYSVLARSRPASELVGRHGGAMLMKLVHMQPGDATGIRLARAQVDVERVLRGLDEAAAQSPAARDALAKAIRKLPYDARYTRLDRLVGPRPPAGPAFEPVTRPGAGWETFLAKARQYARDHPPEDGPVTRAEIETRAMLLQVVERARAQEFGELTGPERRAMLEQYNALALSARLEQGWISSTRGNFNEALARGAGRVSLRVVFLKGRVVTGGDDTTIPDDAVPPVLPRDLMIDATGTRPVERDGRLWIERKTYELGGELDPNGVSKRARQAAKDHAEEAADDLTNLPPGSTIALDYASDPGVATRNAMLRELFTVPGVVRVTFEGVPYTRASAGAAPQGGTP</sequence>
<gene>
    <name evidence="4" type="ORF">Ade02nite_14990</name>
</gene>
<organism evidence="4 5">
    <name type="scientific">Paractinoplanes deccanensis</name>
    <dbReference type="NCBI Taxonomy" id="113561"/>
    <lineage>
        <taxon>Bacteria</taxon>
        <taxon>Bacillati</taxon>
        <taxon>Actinomycetota</taxon>
        <taxon>Actinomycetes</taxon>
        <taxon>Micromonosporales</taxon>
        <taxon>Micromonosporaceae</taxon>
        <taxon>Paractinoplanes</taxon>
    </lineage>
</organism>
<feature type="compositionally biased region" description="Low complexity" evidence="1">
    <location>
        <begin position="15"/>
        <end position="24"/>
    </location>
</feature>
<comment type="caution">
    <text evidence="4">The sequence shown here is derived from an EMBL/GenBank/DDBJ whole genome shotgun (WGS) entry which is preliminary data.</text>
</comment>
<dbReference type="Proteomes" id="UP000609879">
    <property type="component" value="Unassembled WGS sequence"/>
</dbReference>
<evidence type="ECO:0000256" key="2">
    <source>
        <dbReference type="SAM" id="Phobius"/>
    </source>
</evidence>
<proteinExistence type="predicted"/>
<accession>A0ABQ3XYN4</accession>
<feature type="transmembrane region" description="Helical" evidence="2">
    <location>
        <begin position="529"/>
        <end position="558"/>
    </location>
</feature>
<feature type="domain" description="eCIS core" evidence="3">
    <location>
        <begin position="22"/>
        <end position="98"/>
    </location>
</feature>
<keyword evidence="2" id="KW-1133">Transmembrane helix</keyword>
<dbReference type="EMBL" id="BOMI01000022">
    <property type="protein sequence ID" value="GID72858.1"/>
    <property type="molecule type" value="Genomic_DNA"/>
</dbReference>
<reference evidence="4 5" key="1">
    <citation type="submission" date="2021-01" db="EMBL/GenBank/DDBJ databases">
        <title>Whole genome shotgun sequence of Actinoplanes deccanensis NBRC 13994.</title>
        <authorList>
            <person name="Komaki H."/>
            <person name="Tamura T."/>
        </authorList>
    </citation>
    <scope>NUCLEOTIDE SEQUENCE [LARGE SCALE GENOMIC DNA]</scope>
    <source>
        <strain evidence="4 5">NBRC 13994</strain>
    </source>
</reference>
<feature type="region of interest" description="Disordered" evidence="1">
    <location>
        <begin position="1"/>
        <end position="24"/>
    </location>
</feature>
<dbReference type="Pfam" id="PF13699">
    <property type="entry name" value="eCIS_core"/>
    <property type="match status" value="1"/>
</dbReference>
<evidence type="ECO:0000259" key="3">
    <source>
        <dbReference type="Pfam" id="PF13699"/>
    </source>
</evidence>
<dbReference type="InterPro" id="IPR025295">
    <property type="entry name" value="eCIS_core_dom"/>
</dbReference>